<dbReference type="GO" id="GO:0006364">
    <property type="term" value="P:rRNA processing"/>
    <property type="evidence" value="ECO:0007669"/>
    <property type="project" value="UniProtKB-KW"/>
</dbReference>
<evidence type="ECO:0000313" key="11">
    <source>
        <dbReference type="Proteomes" id="UP000886595"/>
    </source>
</evidence>
<evidence type="ECO:0000256" key="2">
    <source>
        <dbReference type="ARBA" id="ARBA00007337"/>
    </source>
</evidence>
<dbReference type="InterPro" id="IPR018492">
    <property type="entry name" value="Ribosomal_eL8/Nhp2"/>
</dbReference>
<comment type="caution">
    <text evidence="10">The sequence shown here is derived from an EMBL/GenBank/DDBJ whole genome shotgun (WGS) entry which is preliminary data.</text>
</comment>
<comment type="subcellular location">
    <subcellularLocation>
        <location evidence="1">Nucleus</location>
        <location evidence="1">Nucleolus</location>
    </subcellularLocation>
</comment>
<dbReference type="InterPro" id="IPR002415">
    <property type="entry name" value="H/ACA_rnp_Nhp2-like"/>
</dbReference>
<dbReference type="GO" id="GO:0047632">
    <property type="term" value="F:agmatine deiminase activity"/>
    <property type="evidence" value="ECO:0007669"/>
    <property type="project" value="InterPro"/>
</dbReference>
<dbReference type="HAMAP" id="MF_01841">
    <property type="entry name" value="Agmatine_deimin"/>
    <property type="match status" value="1"/>
</dbReference>
<dbReference type="InterPro" id="IPR007466">
    <property type="entry name" value="Peptidyl-Arg-deiminase_porph"/>
</dbReference>
<keyword evidence="5" id="KW-0378">Hydrolase</keyword>
<gene>
    <name evidence="10" type="ORF">Bca52824_037276</name>
</gene>
<keyword evidence="6" id="KW-0694">RNA-binding</keyword>
<keyword evidence="4" id="KW-0698">rRNA processing</keyword>
<evidence type="ECO:0000256" key="7">
    <source>
        <dbReference type="ARBA" id="ARBA00023242"/>
    </source>
</evidence>
<keyword evidence="3" id="KW-0690">Ribosome biogenesis</keyword>
<evidence type="ECO:0000256" key="6">
    <source>
        <dbReference type="ARBA" id="ARBA00022884"/>
    </source>
</evidence>
<dbReference type="InterPro" id="IPR017754">
    <property type="entry name" value="Agmatine_deiminase"/>
</dbReference>
<dbReference type="Gene3D" id="3.75.10.10">
    <property type="entry name" value="L-arginine/glycine Amidinotransferase, Chain A"/>
    <property type="match status" value="1"/>
</dbReference>
<name>A0A8X7SB84_BRACI</name>
<dbReference type="InterPro" id="IPR029064">
    <property type="entry name" value="Ribosomal_eL30-like_sf"/>
</dbReference>
<dbReference type="GO" id="GO:0003723">
    <property type="term" value="F:RNA binding"/>
    <property type="evidence" value="ECO:0007669"/>
    <property type="project" value="UniProtKB-KW"/>
</dbReference>
<evidence type="ECO:0000256" key="8">
    <source>
        <dbReference type="ARBA" id="ARBA00023274"/>
    </source>
</evidence>
<dbReference type="EMBL" id="JAAMPC010000008">
    <property type="protein sequence ID" value="KAG2300804.1"/>
    <property type="molecule type" value="Genomic_DNA"/>
</dbReference>
<dbReference type="Gene3D" id="3.30.1330.30">
    <property type="match status" value="1"/>
</dbReference>
<dbReference type="GO" id="GO:0005730">
    <property type="term" value="C:nucleolus"/>
    <property type="evidence" value="ECO:0007669"/>
    <property type="project" value="UniProtKB-SubCell"/>
</dbReference>
<reference evidence="10 11" key="1">
    <citation type="submission" date="2020-02" db="EMBL/GenBank/DDBJ databases">
        <authorList>
            <person name="Ma Q."/>
            <person name="Huang Y."/>
            <person name="Song X."/>
            <person name="Pei D."/>
        </authorList>
    </citation>
    <scope>NUCLEOTIDE SEQUENCE [LARGE SCALE GENOMIC DNA]</scope>
    <source>
        <strain evidence="10">Sxm20200214</strain>
        <tissue evidence="10">Leaf</tissue>
    </source>
</reference>
<protein>
    <recommendedName>
        <fullName evidence="9">Ribosomal protein eL8/eL30/eS12/Gadd45 domain-containing protein</fullName>
    </recommendedName>
</protein>
<dbReference type="PANTHER" id="PTHR31377">
    <property type="entry name" value="AGMATINE DEIMINASE-RELATED"/>
    <property type="match status" value="1"/>
</dbReference>
<accession>A0A8X7SB84</accession>
<dbReference type="AlphaFoldDB" id="A0A8X7SB84"/>
<dbReference type="PANTHER" id="PTHR31377:SF5">
    <property type="entry name" value="AGMATINE DEIMINASE"/>
    <property type="match status" value="1"/>
</dbReference>
<dbReference type="Proteomes" id="UP000886595">
    <property type="component" value="Unassembled WGS sequence"/>
</dbReference>
<dbReference type="NCBIfam" id="TIGR03380">
    <property type="entry name" value="agmatine_aguA"/>
    <property type="match status" value="1"/>
</dbReference>
<dbReference type="GO" id="GO:0009446">
    <property type="term" value="P:putrescine biosynthetic process"/>
    <property type="evidence" value="ECO:0007669"/>
    <property type="project" value="InterPro"/>
</dbReference>
<keyword evidence="7" id="KW-0539">Nucleus</keyword>
<dbReference type="PRINTS" id="PR00883">
    <property type="entry name" value="NUCLEARHMG"/>
</dbReference>
<evidence type="ECO:0000256" key="4">
    <source>
        <dbReference type="ARBA" id="ARBA00022552"/>
    </source>
</evidence>
<dbReference type="SUPFAM" id="SSF55315">
    <property type="entry name" value="L30e-like"/>
    <property type="match status" value="1"/>
</dbReference>
<feature type="domain" description="Ribosomal protein eL8/eL30/eS12/Gadd45" evidence="9">
    <location>
        <begin position="39"/>
        <end position="120"/>
    </location>
</feature>
<sequence length="568" mass="63199">MGSDTEGEKSIQKEEKKKIISLAPIAKPLAGKKLQKRTFKLIQKAAGNKCLKRGVKEVVKSIRRGQKGLCVIAGNISPIDVITHLPVLCEEAGVPYVYVPSKEDLAQAGATKRPTCCVLVMLKPAKGELSAEDLEKLKTDYEQVSEDVKELSTSTSSYSMGRDSYPNSYNMGRDSYSDCQLSVRMEESRESPADHGFYMPAEWEPHAQTWIGWPERQDNWRHNALPAQRVFVDVAKAISVFEPVTVCASSAQWENARKQLPEEIRVVEMSMNDSWFRDSGPTFVVRKSPSKLSSLTRNIAGVDWNFNAWGGADDGCYNDWSHDLLVSKRFILAVERIPRFQHSMILEGGSIHVDGEGTCLATEECLLNKNRNPHMSKEQIEEELKRYLGVQAFIWLPRGLYGDDDTNGHIDNMCCFAKPGVVLLSWTDDETDPQYERSVEALSVFSNSVDARGRKIQVIKLHVPGPLYMTEEESSGIIQASEAKPRLAGTRLAASYVNFYIANGGIIVPQFGDAKRDEEAIRVLSETYPHHSVVGIENAREIVLAGGNIHCITQQQPAEPDSVAVNGH</sequence>
<evidence type="ECO:0000256" key="3">
    <source>
        <dbReference type="ARBA" id="ARBA00022517"/>
    </source>
</evidence>
<comment type="similarity">
    <text evidence="2">Belongs to the eukaryotic ribosomal protein eL8 family.</text>
</comment>
<proteinExistence type="inferred from homology"/>
<dbReference type="InterPro" id="IPR004038">
    <property type="entry name" value="Ribosomal_eL8/eL30/eS12/Gad45"/>
</dbReference>
<organism evidence="10 11">
    <name type="scientific">Brassica carinata</name>
    <name type="common">Ethiopian mustard</name>
    <name type="synonym">Abyssinian cabbage</name>
    <dbReference type="NCBI Taxonomy" id="52824"/>
    <lineage>
        <taxon>Eukaryota</taxon>
        <taxon>Viridiplantae</taxon>
        <taxon>Streptophyta</taxon>
        <taxon>Embryophyta</taxon>
        <taxon>Tracheophyta</taxon>
        <taxon>Spermatophyta</taxon>
        <taxon>Magnoliopsida</taxon>
        <taxon>eudicotyledons</taxon>
        <taxon>Gunneridae</taxon>
        <taxon>Pentapetalae</taxon>
        <taxon>rosids</taxon>
        <taxon>malvids</taxon>
        <taxon>Brassicales</taxon>
        <taxon>Brassicaceae</taxon>
        <taxon>Brassiceae</taxon>
        <taxon>Brassica</taxon>
    </lineage>
</organism>
<dbReference type="Pfam" id="PF01248">
    <property type="entry name" value="Ribosomal_L7Ae"/>
    <property type="match status" value="1"/>
</dbReference>
<dbReference type="OrthoDB" id="544103at2759"/>
<evidence type="ECO:0000259" key="9">
    <source>
        <dbReference type="Pfam" id="PF01248"/>
    </source>
</evidence>
<dbReference type="Pfam" id="PF04371">
    <property type="entry name" value="PAD_porph"/>
    <property type="match status" value="1"/>
</dbReference>
<dbReference type="GO" id="GO:0004668">
    <property type="term" value="F:protein-arginine deiminase activity"/>
    <property type="evidence" value="ECO:0007669"/>
    <property type="project" value="InterPro"/>
</dbReference>
<keyword evidence="8" id="KW-0687">Ribonucleoprotein</keyword>
<dbReference type="FunFam" id="3.30.1330.30:FF:000015">
    <property type="entry name" value="H/ACA ribonucleoprotein complex subunit NHP2"/>
    <property type="match status" value="1"/>
</dbReference>
<dbReference type="NCBIfam" id="NF010070">
    <property type="entry name" value="PRK13551.1"/>
    <property type="match status" value="1"/>
</dbReference>
<dbReference type="SUPFAM" id="SSF55909">
    <property type="entry name" value="Pentein"/>
    <property type="match status" value="1"/>
</dbReference>
<keyword evidence="11" id="KW-1185">Reference proteome</keyword>
<evidence type="ECO:0000256" key="1">
    <source>
        <dbReference type="ARBA" id="ARBA00004604"/>
    </source>
</evidence>
<evidence type="ECO:0000256" key="5">
    <source>
        <dbReference type="ARBA" id="ARBA00022801"/>
    </source>
</evidence>
<dbReference type="PRINTS" id="PR00881">
    <property type="entry name" value="L7ARS6FAMILY"/>
</dbReference>
<dbReference type="GO" id="GO:1990904">
    <property type="term" value="C:ribonucleoprotein complex"/>
    <property type="evidence" value="ECO:0007669"/>
    <property type="project" value="UniProtKB-KW"/>
</dbReference>
<evidence type="ECO:0000313" key="10">
    <source>
        <dbReference type="EMBL" id="KAG2300804.1"/>
    </source>
</evidence>